<evidence type="ECO:0000313" key="2">
    <source>
        <dbReference type="Proteomes" id="UP001055811"/>
    </source>
</evidence>
<reference evidence="2" key="1">
    <citation type="journal article" date="2022" name="Mol. Ecol. Resour.">
        <title>The genomes of chicory, endive, great burdock and yacon provide insights into Asteraceae palaeo-polyploidization history and plant inulin production.</title>
        <authorList>
            <person name="Fan W."/>
            <person name="Wang S."/>
            <person name="Wang H."/>
            <person name="Wang A."/>
            <person name="Jiang F."/>
            <person name="Liu H."/>
            <person name="Zhao H."/>
            <person name="Xu D."/>
            <person name="Zhang Y."/>
        </authorList>
    </citation>
    <scope>NUCLEOTIDE SEQUENCE [LARGE SCALE GENOMIC DNA]</scope>
    <source>
        <strain evidence="2">cv. Punajuju</strain>
    </source>
</reference>
<sequence>MNVDSLKRLVLIYNVFFLLHVTKSSIIVGGVEREGAYEHVEAYRGNELKKYSSELHRKREESRRSHSTTTMKRSDCSC</sequence>
<keyword evidence="2" id="KW-1185">Reference proteome</keyword>
<proteinExistence type="predicted"/>
<reference evidence="1 2" key="2">
    <citation type="journal article" date="2022" name="Mol. Ecol. Resour.">
        <title>The genomes of chicory, endive, great burdock and yacon provide insights into Asteraceae paleo-polyploidization history and plant inulin production.</title>
        <authorList>
            <person name="Fan W."/>
            <person name="Wang S."/>
            <person name="Wang H."/>
            <person name="Wang A."/>
            <person name="Jiang F."/>
            <person name="Liu H."/>
            <person name="Zhao H."/>
            <person name="Xu D."/>
            <person name="Zhang Y."/>
        </authorList>
    </citation>
    <scope>NUCLEOTIDE SEQUENCE [LARGE SCALE GENOMIC DNA]</scope>
    <source>
        <strain evidence="2">cv. Punajuju</strain>
        <tissue evidence="1">Leaves</tissue>
    </source>
</reference>
<name>A0ACB9GEZ5_CICIN</name>
<dbReference type="EMBL" id="CM042010">
    <property type="protein sequence ID" value="KAI3782014.1"/>
    <property type="molecule type" value="Genomic_DNA"/>
</dbReference>
<comment type="caution">
    <text evidence="1">The sequence shown here is derived from an EMBL/GenBank/DDBJ whole genome shotgun (WGS) entry which is preliminary data.</text>
</comment>
<organism evidence="1 2">
    <name type="scientific">Cichorium intybus</name>
    <name type="common">Chicory</name>
    <dbReference type="NCBI Taxonomy" id="13427"/>
    <lineage>
        <taxon>Eukaryota</taxon>
        <taxon>Viridiplantae</taxon>
        <taxon>Streptophyta</taxon>
        <taxon>Embryophyta</taxon>
        <taxon>Tracheophyta</taxon>
        <taxon>Spermatophyta</taxon>
        <taxon>Magnoliopsida</taxon>
        <taxon>eudicotyledons</taxon>
        <taxon>Gunneridae</taxon>
        <taxon>Pentapetalae</taxon>
        <taxon>asterids</taxon>
        <taxon>campanulids</taxon>
        <taxon>Asterales</taxon>
        <taxon>Asteraceae</taxon>
        <taxon>Cichorioideae</taxon>
        <taxon>Cichorieae</taxon>
        <taxon>Cichoriinae</taxon>
        <taxon>Cichorium</taxon>
    </lineage>
</organism>
<evidence type="ECO:0000313" key="1">
    <source>
        <dbReference type="EMBL" id="KAI3782014.1"/>
    </source>
</evidence>
<dbReference type="Proteomes" id="UP001055811">
    <property type="component" value="Linkage Group LG02"/>
</dbReference>
<gene>
    <name evidence="1" type="ORF">L2E82_12045</name>
</gene>
<accession>A0ACB9GEZ5</accession>
<protein>
    <submittedName>
        <fullName evidence="1">Uncharacterized protein</fullName>
    </submittedName>
</protein>